<evidence type="ECO:0000259" key="1">
    <source>
        <dbReference type="Pfam" id="PF10651"/>
    </source>
</evidence>
<dbReference type="Pfam" id="PF10651">
    <property type="entry name" value="BppU_N"/>
    <property type="match status" value="1"/>
</dbReference>
<name>A0A0R1UFY8_9LACO</name>
<protein>
    <recommendedName>
        <fullName evidence="5">BppU N-terminal domain-containing protein</fullName>
    </recommendedName>
</protein>
<dbReference type="EMBL" id="AZFK01000005">
    <property type="protein sequence ID" value="KRL92319.1"/>
    <property type="molecule type" value="Genomic_DNA"/>
</dbReference>
<evidence type="ECO:0000313" key="4">
    <source>
        <dbReference type="Proteomes" id="UP000050816"/>
    </source>
</evidence>
<evidence type="ECO:0000313" key="3">
    <source>
        <dbReference type="EMBL" id="KRL92319.1"/>
    </source>
</evidence>
<proteinExistence type="predicted"/>
<dbReference type="Gene3D" id="2.60.40.3350">
    <property type="match status" value="1"/>
</dbReference>
<dbReference type="Pfam" id="PF12708">
    <property type="entry name" value="Pect-lyase_RHGA_epim"/>
    <property type="match status" value="1"/>
</dbReference>
<gene>
    <name evidence="3" type="ORF">FC43_GL001973</name>
</gene>
<organism evidence="3 4">
    <name type="scientific">Limosilactobacillus ingluviei DSM 15946</name>
    <dbReference type="NCBI Taxonomy" id="1423760"/>
    <lineage>
        <taxon>Bacteria</taxon>
        <taxon>Bacillati</taxon>
        <taxon>Bacillota</taxon>
        <taxon>Bacilli</taxon>
        <taxon>Lactobacillales</taxon>
        <taxon>Lactobacillaceae</taxon>
        <taxon>Limosilactobacillus</taxon>
    </lineage>
</organism>
<dbReference type="Gene3D" id="2.160.20.10">
    <property type="entry name" value="Single-stranded right-handed beta-helix, Pectin lyase-like"/>
    <property type="match status" value="1"/>
</dbReference>
<comment type="caution">
    <text evidence="3">The sequence shown here is derived from an EMBL/GenBank/DDBJ whole genome shotgun (WGS) entry which is preliminary data.</text>
</comment>
<evidence type="ECO:0000259" key="2">
    <source>
        <dbReference type="Pfam" id="PF12708"/>
    </source>
</evidence>
<dbReference type="AlphaFoldDB" id="A0A0R1UFY8"/>
<evidence type="ECO:0008006" key="5">
    <source>
        <dbReference type="Google" id="ProtNLM"/>
    </source>
</evidence>
<sequence>MSQTLTYTIGKDRRSLVKDIQDFKIDFDGSNTNWVQARQYERSMRQVFVNIKNEDGTPLDLTGCNVWFEGLLPKNSAGDFRIIDDKGYVALDPTAGRFRFDMPGHAFTVAGSYRQAFFRIVKDGNSVTTLEFDLDVLADKVISGLVPRDYITPFEDLYDQLQQIVNNADGKLQDKLNEWNKKLQDLFDSLNKMGISTQTMLQTLQNRITDLEVKIKQDGLFTQAEAATFENKIQDAVTKFLSSYGLNVKDLGATGDGNTDDTKAFQDALSQAGSGAIKRVIIPEGSYVITSELTIPNKVDLVGIDNRSNTTLLTKGIAYLFEVGSNSLISNFSIDAINNGKDIILIKLGGVGRGVGGSTIKNLHLHGSNGIKTYGIVTAASGDNANIYNLSISNVEAEIVYDGIKFVSNQKVWINGNSVRDVTVTGFAHSALYLTSSQTGSLEIAQNLFTNIQFEAIPEAEGKTYDPNDIIGIRVEFGDRNKFTMLHGWDDDGKGACGLSVMPNANTTNLNNFRDNVFDGYVEGSIVTNWYTAHYNDLSGLNVCQTNGSKLKGYNQLNYGNISSVRNLISDDLISYKVFGYDVPIFTSKNVSLYSSYDNYGAFLQANSNSGEMYITLSGNDHGLISSMAKITVGCDVSFDPPENYNNVDLNAGFANFKINAGSTIARVNSTAYQREFAVDRSYWNVRVIANITVGDVSAYDVHALTLAWDGLTEGHIKVRRFFVVPNEINATQQVDKGRAAHPWTVQKAPGKITKFADMFLRVMPEELVDNPLNFDPNLLDKKVASSGTQFLSYPIWY</sequence>
<accession>A0A0R1UFY8</accession>
<feature type="domain" description="Rhamnogalacturonase A/B/Epimerase-like pectate lyase" evidence="2">
    <location>
        <begin position="247"/>
        <end position="435"/>
    </location>
</feature>
<dbReference type="RefSeq" id="WP_082611420.1">
    <property type="nucleotide sequence ID" value="NZ_AZFK01000005.1"/>
</dbReference>
<dbReference type="PATRIC" id="fig|1423760.3.peg.2065"/>
<dbReference type="InterPro" id="IPR018913">
    <property type="entry name" value="BppU_N"/>
</dbReference>
<feature type="domain" description="BppU N-terminal" evidence="1">
    <location>
        <begin position="5"/>
        <end position="163"/>
    </location>
</feature>
<dbReference type="SUPFAM" id="SSF51126">
    <property type="entry name" value="Pectin lyase-like"/>
    <property type="match status" value="1"/>
</dbReference>
<dbReference type="InterPro" id="IPR011050">
    <property type="entry name" value="Pectin_lyase_fold/virulence"/>
</dbReference>
<reference evidence="3 4" key="1">
    <citation type="journal article" date="2015" name="Genome Announc.">
        <title>Expanding the biotechnology potential of lactobacilli through comparative genomics of 213 strains and associated genera.</title>
        <authorList>
            <person name="Sun Z."/>
            <person name="Harris H.M."/>
            <person name="McCann A."/>
            <person name="Guo C."/>
            <person name="Argimon S."/>
            <person name="Zhang W."/>
            <person name="Yang X."/>
            <person name="Jeffery I.B."/>
            <person name="Cooney J.C."/>
            <person name="Kagawa T.F."/>
            <person name="Liu W."/>
            <person name="Song Y."/>
            <person name="Salvetti E."/>
            <person name="Wrobel A."/>
            <person name="Rasinkangas P."/>
            <person name="Parkhill J."/>
            <person name="Rea M.C."/>
            <person name="O'Sullivan O."/>
            <person name="Ritari J."/>
            <person name="Douillard F.P."/>
            <person name="Paul Ross R."/>
            <person name="Yang R."/>
            <person name="Briner A.E."/>
            <person name="Felis G.E."/>
            <person name="de Vos W.M."/>
            <person name="Barrangou R."/>
            <person name="Klaenhammer T.R."/>
            <person name="Caufield P.W."/>
            <person name="Cui Y."/>
            <person name="Zhang H."/>
            <person name="O'Toole P.W."/>
        </authorList>
    </citation>
    <scope>NUCLEOTIDE SEQUENCE [LARGE SCALE GENOMIC DNA]</scope>
    <source>
        <strain evidence="3 4">DSM 15946</strain>
    </source>
</reference>
<dbReference type="Proteomes" id="UP000050816">
    <property type="component" value="Unassembled WGS sequence"/>
</dbReference>
<dbReference type="InterPro" id="IPR012334">
    <property type="entry name" value="Pectin_lyas_fold"/>
</dbReference>
<dbReference type="InterPro" id="IPR024535">
    <property type="entry name" value="RHGA/B-epi-like_pectate_lyase"/>
</dbReference>